<organism evidence="1 2">
    <name type="scientific">Nonomuraea muscovyensis</name>
    <dbReference type="NCBI Taxonomy" id="1124761"/>
    <lineage>
        <taxon>Bacteria</taxon>
        <taxon>Bacillati</taxon>
        <taxon>Actinomycetota</taxon>
        <taxon>Actinomycetes</taxon>
        <taxon>Streptosporangiales</taxon>
        <taxon>Streptosporangiaceae</taxon>
        <taxon>Nonomuraea</taxon>
    </lineage>
</organism>
<name>A0A7X0C4R1_9ACTN</name>
<reference evidence="1 2" key="1">
    <citation type="submission" date="2020-08" db="EMBL/GenBank/DDBJ databases">
        <title>Sequencing the genomes of 1000 actinobacteria strains.</title>
        <authorList>
            <person name="Klenk H.-P."/>
        </authorList>
    </citation>
    <scope>NUCLEOTIDE SEQUENCE [LARGE SCALE GENOMIC DNA]</scope>
    <source>
        <strain evidence="1 2">DSM 45913</strain>
    </source>
</reference>
<evidence type="ECO:0000313" key="2">
    <source>
        <dbReference type="Proteomes" id="UP000583800"/>
    </source>
</evidence>
<dbReference type="InterPro" id="IPR036188">
    <property type="entry name" value="FAD/NAD-bd_sf"/>
</dbReference>
<sequence length="62" mass="6733">MRHEVISGGSIAGLSLAYRLRRYGFAVTVVERAPAPRPGEHAVDLRGVAKQVPERMGMGQTE</sequence>
<dbReference type="RefSeq" id="WP_185086236.1">
    <property type="nucleotide sequence ID" value="NZ_JACHJB010000002.1"/>
</dbReference>
<dbReference type="SUPFAM" id="SSF51905">
    <property type="entry name" value="FAD/NAD(P)-binding domain"/>
    <property type="match status" value="1"/>
</dbReference>
<dbReference type="Proteomes" id="UP000583800">
    <property type="component" value="Unassembled WGS sequence"/>
</dbReference>
<dbReference type="InterPro" id="IPR051704">
    <property type="entry name" value="FAD_aromatic-hydroxylase"/>
</dbReference>
<dbReference type="EMBL" id="JACHJB010000002">
    <property type="protein sequence ID" value="MBB6348489.1"/>
    <property type="molecule type" value="Genomic_DNA"/>
</dbReference>
<dbReference type="Gene3D" id="3.50.50.60">
    <property type="entry name" value="FAD/NAD(P)-binding domain"/>
    <property type="match status" value="1"/>
</dbReference>
<evidence type="ECO:0000313" key="1">
    <source>
        <dbReference type="EMBL" id="MBB6348489.1"/>
    </source>
</evidence>
<dbReference type="AlphaFoldDB" id="A0A7X0C4R1"/>
<dbReference type="Pfam" id="PF13450">
    <property type="entry name" value="NAD_binding_8"/>
    <property type="match status" value="1"/>
</dbReference>
<accession>A0A7X0C4R1</accession>
<gene>
    <name evidence="1" type="ORF">FHU36_005034</name>
</gene>
<comment type="caution">
    <text evidence="1">The sequence shown here is derived from an EMBL/GenBank/DDBJ whole genome shotgun (WGS) entry which is preliminary data.</text>
</comment>
<proteinExistence type="predicted"/>
<dbReference type="Gene3D" id="3.30.9.10">
    <property type="entry name" value="D-Amino Acid Oxidase, subunit A, domain 2"/>
    <property type="match status" value="1"/>
</dbReference>
<keyword evidence="2" id="KW-1185">Reference proteome</keyword>
<protein>
    <submittedName>
        <fullName evidence="1">2-polyprenyl-6-methoxyphenol hydroxylase-like FAD-dependent oxidoreductase</fullName>
    </submittedName>
</protein>
<dbReference type="PANTHER" id="PTHR46865">
    <property type="entry name" value="OXIDOREDUCTASE-RELATED"/>
    <property type="match status" value="1"/>
</dbReference>
<dbReference type="PANTHER" id="PTHR46865:SF2">
    <property type="entry name" value="MONOOXYGENASE"/>
    <property type="match status" value="1"/>
</dbReference>